<evidence type="ECO:0000256" key="2">
    <source>
        <dbReference type="ARBA" id="ARBA00011245"/>
    </source>
</evidence>
<evidence type="ECO:0000313" key="5">
    <source>
        <dbReference type="Proteomes" id="UP000297407"/>
    </source>
</evidence>
<reference evidence="4 5" key="1">
    <citation type="submission" date="2019-04" db="EMBL/GenBank/DDBJ databases">
        <title>Flavobacterium sp. strain DS2-A Genome sequencing and assembly.</title>
        <authorList>
            <person name="Kim I."/>
        </authorList>
    </citation>
    <scope>NUCLEOTIDE SEQUENCE [LARGE SCALE GENOMIC DNA]</scope>
    <source>
        <strain evidence="4 5">DS2-A</strain>
    </source>
</reference>
<evidence type="ECO:0000313" key="4">
    <source>
        <dbReference type="EMBL" id="TGD58219.1"/>
    </source>
</evidence>
<proteinExistence type="predicted"/>
<dbReference type="Pfam" id="PF01263">
    <property type="entry name" value="Aldose_epim"/>
    <property type="match status" value="1"/>
</dbReference>
<dbReference type="OrthoDB" id="9795355at2"/>
<dbReference type="Gene3D" id="2.70.98.10">
    <property type="match status" value="1"/>
</dbReference>
<dbReference type="PANTHER" id="PTHR11122:SF13">
    <property type="entry name" value="GLUCOSE-6-PHOSPHATE 1-EPIMERASE"/>
    <property type="match status" value="1"/>
</dbReference>
<dbReference type="InterPro" id="IPR011013">
    <property type="entry name" value="Gal_mutarotase_sf_dom"/>
</dbReference>
<evidence type="ECO:0000256" key="3">
    <source>
        <dbReference type="ARBA" id="ARBA00022837"/>
    </source>
</evidence>
<dbReference type="InterPro" id="IPR008183">
    <property type="entry name" value="Aldose_1/G6P_1-epimerase"/>
</dbReference>
<dbReference type="InterPro" id="IPR037481">
    <property type="entry name" value="LacX"/>
</dbReference>
<dbReference type="EMBL" id="SRLH01000004">
    <property type="protein sequence ID" value="TGD58219.1"/>
    <property type="molecule type" value="Genomic_DNA"/>
</dbReference>
<sequence>MKIEIQNQGFSAEINSLGAELTRLDQNNFNYIWTVDKAFWDKTSPVLFPVVGKLKNDSYTIDDGLFSLSRHGFARDFDFEVHQKTENSVTFSLRENPQTLLHYPFAFELQIGYTLLQNTLVIEYFITNNAAGKMPFSIGAHPAFTIDGAFEDYALVFENDQELLRHELENGLFSGKTSAILLQDKTLPLHYSLFEKDALVFKKLKSKYLTILKNNNPFLKVTFGNFPSLGIWTKPDAPFLCIEPWQGYADAADANGAIFEKEGILVLDQGQTYKASFAIEML</sequence>
<protein>
    <submittedName>
        <fullName evidence="4">Aldose 1-epimerase family protein</fullName>
    </submittedName>
</protein>
<comment type="cofactor">
    <cofactor evidence="1">
        <name>Ca(2+)</name>
        <dbReference type="ChEBI" id="CHEBI:29108"/>
    </cofactor>
</comment>
<organism evidence="4 5">
    <name type="scientific">Flavobacterium humi</name>
    <dbReference type="NCBI Taxonomy" id="2562683"/>
    <lineage>
        <taxon>Bacteria</taxon>
        <taxon>Pseudomonadati</taxon>
        <taxon>Bacteroidota</taxon>
        <taxon>Flavobacteriia</taxon>
        <taxon>Flavobacteriales</taxon>
        <taxon>Flavobacteriaceae</taxon>
        <taxon>Flavobacterium</taxon>
    </lineage>
</organism>
<dbReference type="Proteomes" id="UP000297407">
    <property type="component" value="Unassembled WGS sequence"/>
</dbReference>
<evidence type="ECO:0000256" key="1">
    <source>
        <dbReference type="ARBA" id="ARBA00001913"/>
    </source>
</evidence>
<accession>A0A4Z0LAB3</accession>
<dbReference type="CDD" id="cd09024">
    <property type="entry name" value="Aldose_epim_lacX"/>
    <property type="match status" value="1"/>
</dbReference>
<dbReference type="GO" id="GO:0005975">
    <property type="term" value="P:carbohydrate metabolic process"/>
    <property type="evidence" value="ECO:0007669"/>
    <property type="project" value="InterPro"/>
</dbReference>
<comment type="subunit">
    <text evidence="2">Monomer.</text>
</comment>
<dbReference type="AlphaFoldDB" id="A0A4Z0LAB3"/>
<dbReference type="GO" id="GO:0016853">
    <property type="term" value="F:isomerase activity"/>
    <property type="evidence" value="ECO:0007669"/>
    <property type="project" value="InterPro"/>
</dbReference>
<keyword evidence="5" id="KW-1185">Reference proteome</keyword>
<comment type="caution">
    <text evidence="4">The sequence shown here is derived from an EMBL/GenBank/DDBJ whole genome shotgun (WGS) entry which is preliminary data.</text>
</comment>
<dbReference type="PANTHER" id="PTHR11122">
    <property type="entry name" value="APOSPORY-ASSOCIATED PROTEIN C-RELATED"/>
    <property type="match status" value="1"/>
</dbReference>
<dbReference type="InterPro" id="IPR014718">
    <property type="entry name" value="GH-type_carb-bd"/>
</dbReference>
<keyword evidence="3" id="KW-0106">Calcium</keyword>
<dbReference type="GO" id="GO:0030246">
    <property type="term" value="F:carbohydrate binding"/>
    <property type="evidence" value="ECO:0007669"/>
    <property type="project" value="InterPro"/>
</dbReference>
<dbReference type="RefSeq" id="WP_135526389.1">
    <property type="nucleotide sequence ID" value="NZ_SRLH01000004.1"/>
</dbReference>
<name>A0A4Z0LAB3_9FLAO</name>
<dbReference type="SUPFAM" id="SSF74650">
    <property type="entry name" value="Galactose mutarotase-like"/>
    <property type="match status" value="1"/>
</dbReference>
<gene>
    <name evidence="4" type="ORF">E4635_09440</name>
</gene>